<dbReference type="Gene3D" id="1.10.510.10">
    <property type="entry name" value="Transferase(Phosphotransferase) domain 1"/>
    <property type="match status" value="1"/>
</dbReference>
<organism evidence="2 3">
    <name type="scientific">Mesorhabditis spiculigera</name>
    <dbReference type="NCBI Taxonomy" id="96644"/>
    <lineage>
        <taxon>Eukaryota</taxon>
        <taxon>Metazoa</taxon>
        <taxon>Ecdysozoa</taxon>
        <taxon>Nematoda</taxon>
        <taxon>Chromadorea</taxon>
        <taxon>Rhabditida</taxon>
        <taxon>Rhabditina</taxon>
        <taxon>Rhabditomorpha</taxon>
        <taxon>Rhabditoidea</taxon>
        <taxon>Rhabditidae</taxon>
        <taxon>Mesorhabditinae</taxon>
        <taxon>Mesorhabditis</taxon>
    </lineage>
</organism>
<dbReference type="InterPro" id="IPR011009">
    <property type="entry name" value="Kinase-like_dom_sf"/>
</dbReference>
<protein>
    <recommendedName>
        <fullName evidence="1">Protein kinase domain-containing protein</fullName>
    </recommendedName>
</protein>
<dbReference type="GO" id="GO:0005524">
    <property type="term" value="F:ATP binding"/>
    <property type="evidence" value="ECO:0007669"/>
    <property type="project" value="InterPro"/>
</dbReference>
<dbReference type="InterPro" id="IPR008266">
    <property type="entry name" value="Tyr_kinase_AS"/>
</dbReference>
<sequence length="185" mass="20945">MNRESRYKSWGPAGGDLLTRDELLAVAWQISDALTFLSSKNIIHRDVAVRNVLMGGQKLAKLADFGLCRQTSLFYTSRGGRLPIKWMAPESLQTSEFSEKSDVWSFGVLLFELYTFGDSPFVAVDSNEIFQLATSCCQFDAGQRPHFEQIRRLLYAALDGQRSHYGYLDVGHAPHHHDLIEETEN</sequence>
<accession>A0AA36DHP2</accession>
<proteinExistence type="predicted"/>
<dbReference type="InterPro" id="IPR000719">
    <property type="entry name" value="Prot_kinase_dom"/>
</dbReference>
<dbReference type="GO" id="GO:0005886">
    <property type="term" value="C:plasma membrane"/>
    <property type="evidence" value="ECO:0007669"/>
    <property type="project" value="TreeGrafter"/>
</dbReference>
<dbReference type="PROSITE" id="PS00109">
    <property type="entry name" value="PROTEIN_KINASE_TYR"/>
    <property type="match status" value="1"/>
</dbReference>
<dbReference type="InterPro" id="IPR001245">
    <property type="entry name" value="Ser-Thr/Tyr_kinase_cat_dom"/>
</dbReference>
<comment type="caution">
    <text evidence="2">The sequence shown here is derived from an EMBL/GenBank/DDBJ whole genome shotgun (WGS) entry which is preliminary data.</text>
</comment>
<dbReference type="GO" id="GO:0007169">
    <property type="term" value="P:cell surface receptor protein tyrosine kinase signaling pathway"/>
    <property type="evidence" value="ECO:0007669"/>
    <property type="project" value="TreeGrafter"/>
</dbReference>
<dbReference type="SUPFAM" id="SSF56112">
    <property type="entry name" value="Protein kinase-like (PK-like)"/>
    <property type="match status" value="1"/>
</dbReference>
<feature type="non-terminal residue" evidence="2">
    <location>
        <position position="185"/>
    </location>
</feature>
<evidence type="ECO:0000313" key="3">
    <source>
        <dbReference type="Proteomes" id="UP001177023"/>
    </source>
</evidence>
<feature type="domain" description="Protein kinase" evidence="1">
    <location>
        <begin position="1"/>
        <end position="185"/>
    </location>
</feature>
<dbReference type="PRINTS" id="PR00109">
    <property type="entry name" value="TYRKINASE"/>
</dbReference>
<dbReference type="PANTHER" id="PTHR24416:SF600">
    <property type="entry name" value="PDGF- AND VEGF-RECEPTOR RELATED, ISOFORM J"/>
    <property type="match status" value="1"/>
</dbReference>
<name>A0AA36DHP2_9BILA</name>
<dbReference type="GO" id="GO:0004714">
    <property type="term" value="F:transmembrane receptor protein tyrosine kinase activity"/>
    <property type="evidence" value="ECO:0007669"/>
    <property type="project" value="TreeGrafter"/>
</dbReference>
<dbReference type="SMART" id="SM00219">
    <property type="entry name" value="TyrKc"/>
    <property type="match status" value="1"/>
</dbReference>
<dbReference type="EMBL" id="CATQJA010002710">
    <property type="protein sequence ID" value="CAJ0587831.1"/>
    <property type="molecule type" value="Genomic_DNA"/>
</dbReference>
<dbReference type="PANTHER" id="PTHR24416">
    <property type="entry name" value="TYROSINE-PROTEIN KINASE RECEPTOR"/>
    <property type="match status" value="1"/>
</dbReference>
<evidence type="ECO:0000313" key="2">
    <source>
        <dbReference type="EMBL" id="CAJ0587831.1"/>
    </source>
</evidence>
<dbReference type="Pfam" id="PF07714">
    <property type="entry name" value="PK_Tyr_Ser-Thr"/>
    <property type="match status" value="1"/>
</dbReference>
<dbReference type="Proteomes" id="UP001177023">
    <property type="component" value="Unassembled WGS sequence"/>
</dbReference>
<reference evidence="2" key="1">
    <citation type="submission" date="2023-06" db="EMBL/GenBank/DDBJ databases">
        <authorList>
            <person name="Delattre M."/>
        </authorList>
    </citation>
    <scope>NUCLEOTIDE SEQUENCE</scope>
    <source>
        <strain evidence="2">AF72</strain>
    </source>
</reference>
<dbReference type="GO" id="GO:0043235">
    <property type="term" value="C:receptor complex"/>
    <property type="evidence" value="ECO:0007669"/>
    <property type="project" value="TreeGrafter"/>
</dbReference>
<keyword evidence="3" id="KW-1185">Reference proteome</keyword>
<dbReference type="InterPro" id="IPR020635">
    <property type="entry name" value="Tyr_kinase_cat_dom"/>
</dbReference>
<dbReference type="PROSITE" id="PS50011">
    <property type="entry name" value="PROTEIN_KINASE_DOM"/>
    <property type="match status" value="1"/>
</dbReference>
<gene>
    <name evidence="2" type="ORF">MSPICULIGERA_LOCUS25784</name>
</gene>
<evidence type="ECO:0000259" key="1">
    <source>
        <dbReference type="PROSITE" id="PS50011"/>
    </source>
</evidence>
<dbReference type="AlphaFoldDB" id="A0AA36DHP2"/>
<dbReference type="InterPro" id="IPR050122">
    <property type="entry name" value="RTK"/>
</dbReference>